<dbReference type="PANTHER" id="PTHR13817">
    <property type="entry name" value="TITIN"/>
    <property type="match status" value="1"/>
</dbReference>
<evidence type="ECO:0000256" key="2">
    <source>
        <dbReference type="SAM" id="SignalP"/>
    </source>
</evidence>
<sequence>MKFCTILFMHGILLVSKHADVATAGGEEKEKIVVHAKVNTNAIIPCNIEILTTEPDAVLTITWNKKSETSLFLASAQTDNGTLSVTYLTESLQTKYQIKQDYELEILDVKMQDTSDYTCQVIKFLDETRGAIDERFQNTTSLLVQDVPSVPGRPLMSNLQSRSVSVSWDKSLSENNSPITGYIVQVRRLSDEWSSARNITVGTPTTTINVIDLRPYRSYVLRIIAINSCGQSPPSGASDIFVTPSEGMLFNSISVPLVRPYTEYFVSVKAVNDAGAGPEAVTYVITAEGSKYNIN</sequence>
<feature type="signal peptide" evidence="2">
    <location>
        <begin position="1"/>
        <end position="19"/>
    </location>
</feature>
<dbReference type="PANTHER" id="PTHR13817:SF166">
    <property type="entry name" value="NEURONAL IGCAM-RELATED"/>
    <property type="match status" value="1"/>
</dbReference>
<accession>A0ABQ9E795</accession>
<dbReference type="CDD" id="cd00063">
    <property type="entry name" value="FN3"/>
    <property type="match status" value="1"/>
</dbReference>
<dbReference type="InterPro" id="IPR003961">
    <property type="entry name" value="FN3_dom"/>
</dbReference>
<feature type="domain" description="Ig-like" evidence="3">
    <location>
        <begin position="44"/>
        <end position="121"/>
    </location>
</feature>
<dbReference type="Pfam" id="PF07686">
    <property type="entry name" value="V-set"/>
    <property type="match status" value="1"/>
</dbReference>
<dbReference type="InterPro" id="IPR036116">
    <property type="entry name" value="FN3_sf"/>
</dbReference>
<keyword evidence="1" id="KW-0677">Repeat</keyword>
<dbReference type="Proteomes" id="UP001217089">
    <property type="component" value="Unassembled WGS sequence"/>
</dbReference>
<evidence type="ECO:0000259" key="4">
    <source>
        <dbReference type="PROSITE" id="PS50853"/>
    </source>
</evidence>
<organism evidence="5 6">
    <name type="scientific">Tegillarca granosa</name>
    <name type="common">Malaysian cockle</name>
    <name type="synonym">Anadara granosa</name>
    <dbReference type="NCBI Taxonomy" id="220873"/>
    <lineage>
        <taxon>Eukaryota</taxon>
        <taxon>Metazoa</taxon>
        <taxon>Spiralia</taxon>
        <taxon>Lophotrochozoa</taxon>
        <taxon>Mollusca</taxon>
        <taxon>Bivalvia</taxon>
        <taxon>Autobranchia</taxon>
        <taxon>Pteriomorphia</taxon>
        <taxon>Arcoida</taxon>
        <taxon>Arcoidea</taxon>
        <taxon>Arcidae</taxon>
        <taxon>Tegillarca</taxon>
    </lineage>
</organism>
<dbReference type="InterPro" id="IPR007110">
    <property type="entry name" value="Ig-like_dom"/>
</dbReference>
<evidence type="ECO:0000259" key="3">
    <source>
        <dbReference type="PROSITE" id="PS50835"/>
    </source>
</evidence>
<dbReference type="SUPFAM" id="SSF49265">
    <property type="entry name" value="Fibronectin type III"/>
    <property type="match status" value="1"/>
</dbReference>
<keyword evidence="2" id="KW-0732">Signal</keyword>
<dbReference type="PRINTS" id="PR00014">
    <property type="entry name" value="FNTYPEIII"/>
</dbReference>
<dbReference type="InterPro" id="IPR003599">
    <property type="entry name" value="Ig_sub"/>
</dbReference>
<dbReference type="InterPro" id="IPR013783">
    <property type="entry name" value="Ig-like_fold"/>
</dbReference>
<evidence type="ECO:0000313" key="5">
    <source>
        <dbReference type="EMBL" id="KAJ8301224.1"/>
    </source>
</evidence>
<name>A0ABQ9E795_TEGGR</name>
<dbReference type="PROSITE" id="PS50835">
    <property type="entry name" value="IG_LIKE"/>
    <property type="match status" value="1"/>
</dbReference>
<dbReference type="PROSITE" id="PS50853">
    <property type="entry name" value="FN3"/>
    <property type="match status" value="1"/>
</dbReference>
<gene>
    <name evidence="5" type="ORF">KUTeg_020211</name>
</gene>
<feature type="chain" id="PRO_5046732284" evidence="2">
    <location>
        <begin position="20"/>
        <end position="295"/>
    </location>
</feature>
<dbReference type="Pfam" id="PF00041">
    <property type="entry name" value="fn3"/>
    <property type="match status" value="1"/>
</dbReference>
<evidence type="ECO:0000313" key="6">
    <source>
        <dbReference type="Proteomes" id="UP001217089"/>
    </source>
</evidence>
<comment type="caution">
    <text evidence="5">The sequence shown here is derived from an EMBL/GenBank/DDBJ whole genome shotgun (WGS) entry which is preliminary data.</text>
</comment>
<dbReference type="SMART" id="SM00060">
    <property type="entry name" value="FN3"/>
    <property type="match status" value="1"/>
</dbReference>
<dbReference type="InterPro" id="IPR050964">
    <property type="entry name" value="Striated_Muscle_Regulatory"/>
</dbReference>
<evidence type="ECO:0000256" key="1">
    <source>
        <dbReference type="ARBA" id="ARBA00022737"/>
    </source>
</evidence>
<dbReference type="InterPro" id="IPR036179">
    <property type="entry name" value="Ig-like_dom_sf"/>
</dbReference>
<reference evidence="5 6" key="1">
    <citation type="submission" date="2022-12" db="EMBL/GenBank/DDBJ databases">
        <title>Chromosome-level genome of Tegillarca granosa.</title>
        <authorList>
            <person name="Kim J."/>
        </authorList>
    </citation>
    <scope>NUCLEOTIDE SEQUENCE [LARGE SCALE GENOMIC DNA]</scope>
    <source>
        <strain evidence="5">Teg-2019</strain>
        <tissue evidence="5">Adductor muscle</tissue>
    </source>
</reference>
<dbReference type="Gene3D" id="2.60.40.10">
    <property type="entry name" value="Immunoglobulins"/>
    <property type="match status" value="2"/>
</dbReference>
<dbReference type="SUPFAM" id="SSF48726">
    <property type="entry name" value="Immunoglobulin"/>
    <property type="match status" value="1"/>
</dbReference>
<feature type="domain" description="Fibronectin type-III" evidence="4">
    <location>
        <begin position="150"/>
        <end position="246"/>
    </location>
</feature>
<dbReference type="InterPro" id="IPR013106">
    <property type="entry name" value="Ig_V-set"/>
</dbReference>
<dbReference type="SMART" id="SM00409">
    <property type="entry name" value="IG"/>
    <property type="match status" value="1"/>
</dbReference>
<protein>
    <submittedName>
        <fullName evidence="5">Uncharacterized protein</fullName>
    </submittedName>
</protein>
<proteinExistence type="predicted"/>
<dbReference type="EMBL" id="JARBDR010000918">
    <property type="protein sequence ID" value="KAJ8301224.1"/>
    <property type="molecule type" value="Genomic_DNA"/>
</dbReference>
<keyword evidence="6" id="KW-1185">Reference proteome</keyword>